<reference evidence="3 4" key="1">
    <citation type="journal article" date="2015" name="Genome Announc.">
        <title>Draft Genome Sequences of Marine Isolates of Thalassomonas viridans and Thalassomonas actiniarum.</title>
        <authorList>
            <person name="Olonade I."/>
            <person name="van Zyl L.J."/>
            <person name="Trindade M."/>
        </authorList>
    </citation>
    <scope>NUCLEOTIDE SEQUENCE [LARGE SCALE GENOMIC DNA]</scope>
    <source>
        <strain evidence="3 4">A5K-106</strain>
    </source>
</reference>
<feature type="chain" id="PRO_5042284876" evidence="1">
    <location>
        <begin position="19"/>
        <end position="263"/>
    </location>
</feature>
<dbReference type="Pfam" id="PF12706">
    <property type="entry name" value="Lactamase_B_2"/>
    <property type="match status" value="1"/>
</dbReference>
<keyword evidence="4" id="KW-1185">Reference proteome</keyword>
<feature type="domain" description="Metallo-beta-lactamase" evidence="2">
    <location>
        <begin position="50"/>
        <end position="191"/>
    </location>
</feature>
<dbReference type="InterPro" id="IPR050114">
    <property type="entry name" value="UPF0173_UPF0282_UlaG_hydrolase"/>
</dbReference>
<dbReference type="EMBL" id="CP059735">
    <property type="protein sequence ID" value="WDD97106.1"/>
    <property type="molecule type" value="Genomic_DNA"/>
</dbReference>
<organism evidence="3 4">
    <name type="scientific">Thalassomonas actiniarum</name>
    <dbReference type="NCBI Taxonomy" id="485447"/>
    <lineage>
        <taxon>Bacteria</taxon>
        <taxon>Pseudomonadati</taxon>
        <taxon>Pseudomonadota</taxon>
        <taxon>Gammaproteobacteria</taxon>
        <taxon>Alteromonadales</taxon>
        <taxon>Colwelliaceae</taxon>
        <taxon>Thalassomonas</taxon>
    </lineage>
</organism>
<dbReference type="PANTHER" id="PTHR43546:SF8">
    <property type="entry name" value="METALLO-BETA-LACTAMASE DOMAIN-CONTAINING PROTEIN"/>
    <property type="match status" value="1"/>
</dbReference>
<dbReference type="SUPFAM" id="SSF56281">
    <property type="entry name" value="Metallo-hydrolase/oxidoreductase"/>
    <property type="match status" value="1"/>
</dbReference>
<evidence type="ECO:0000256" key="1">
    <source>
        <dbReference type="SAM" id="SignalP"/>
    </source>
</evidence>
<name>A0AAE9YPE9_9GAMM</name>
<evidence type="ECO:0000259" key="2">
    <source>
        <dbReference type="Pfam" id="PF12706"/>
    </source>
</evidence>
<dbReference type="Proteomes" id="UP000032568">
    <property type="component" value="Chromosome"/>
</dbReference>
<evidence type="ECO:0000313" key="3">
    <source>
        <dbReference type="EMBL" id="WDD97106.1"/>
    </source>
</evidence>
<protein>
    <submittedName>
        <fullName evidence="3">MBL fold metallo-hydrolase</fullName>
    </submittedName>
</protein>
<dbReference type="InterPro" id="IPR036866">
    <property type="entry name" value="RibonucZ/Hydroxyglut_hydro"/>
</dbReference>
<accession>A0AAE9YPE9</accession>
<proteinExistence type="predicted"/>
<dbReference type="AlphaFoldDB" id="A0AAE9YPE9"/>
<gene>
    <name evidence="3" type="ORF">SG35_017285</name>
</gene>
<keyword evidence="1" id="KW-0732">Signal</keyword>
<reference evidence="3 4" key="2">
    <citation type="journal article" date="2022" name="Mar. Drugs">
        <title>Bioassay-Guided Fractionation Leads to the Detection of Cholic Acid Generated by the Rare Thalassomonas sp.</title>
        <authorList>
            <person name="Pheiffer F."/>
            <person name="Schneider Y.K."/>
            <person name="Hansen E.H."/>
            <person name="Andersen J.H."/>
            <person name="Isaksson J."/>
            <person name="Busche T."/>
            <person name="R C."/>
            <person name="Kalinowski J."/>
            <person name="Zyl L.V."/>
            <person name="Trindade M."/>
        </authorList>
    </citation>
    <scope>NUCLEOTIDE SEQUENCE [LARGE SCALE GENOMIC DNA]</scope>
    <source>
        <strain evidence="3 4">A5K-106</strain>
    </source>
</reference>
<dbReference type="PANTHER" id="PTHR43546">
    <property type="entry name" value="UPF0173 METAL-DEPENDENT HYDROLASE MJ1163-RELATED"/>
    <property type="match status" value="1"/>
</dbReference>
<feature type="signal peptide" evidence="1">
    <location>
        <begin position="1"/>
        <end position="18"/>
    </location>
</feature>
<dbReference type="KEGG" id="tact:SG35_017285"/>
<evidence type="ECO:0000313" key="4">
    <source>
        <dbReference type="Proteomes" id="UP000032568"/>
    </source>
</evidence>
<dbReference type="RefSeq" id="WP_044831721.1">
    <property type="nucleotide sequence ID" value="NZ_CP059735.1"/>
</dbReference>
<dbReference type="Gene3D" id="3.60.15.10">
    <property type="entry name" value="Ribonuclease Z/Hydroxyacylglutathione hydrolase-like"/>
    <property type="match status" value="1"/>
</dbReference>
<dbReference type="InterPro" id="IPR001279">
    <property type="entry name" value="Metallo-B-lactamas"/>
</dbReference>
<sequence length="263" mass="29275">MKKLFATLTLLSSVNVWANSSQVAPVPAELVVEHVANAGVKIVSGDKVTLIDALFGPHSRFNFLDEQEFKRLSGQGADLALTTHAHSDHFHPQQTTAFLKENEETLWVTTPQTIKHLGRITDSAHIISPELTGFESQHFSHESIKVSVLSFPHMAPQTQTQNYAYLVEVNGWKVLHVGDADINAEVIAAHQLAQKNIDILLIHDLFPLVKENYQALLEQINARKVAFVHVMDKKVKPLTQWLKDNLPDAALLATGHESVVLKR</sequence>